<keyword evidence="3" id="KW-1185">Reference proteome</keyword>
<reference evidence="2 3" key="1">
    <citation type="journal article" date="2015" name="PLoS Pathog.">
        <title>Leptomonas seymouri: Adaptations to the Dixenous Life Cycle Analyzed by Genome Sequencing, Transcriptome Profiling and Co-infection with Leishmania donovani.</title>
        <authorList>
            <person name="Kraeva N."/>
            <person name="Butenko A."/>
            <person name="Hlavacova J."/>
            <person name="Kostygov A."/>
            <person name="Myskova J."/>
            <person name="Grybchuk D."/>
            <person name="Lestinova T."/>
            <person name="Votypka J."/>
            <person name="Volf P."/>
            <person name="Opperdoes F."/>
            <person name="Flegontov P."/>
            <person name="Lukes J."/>
            <person name="Yurchenko V."/>
        </authorList>
    </citation>
    <scope>NUCLEOTIDE SEQUENCE [LARGE SCALE GENOMIC DNA]</scope>
    <source>
        <strain evidence="2 3">ATCC 30220</strain>
    </source>
</reference>
<dbReference type="OMA" id="GCGKYVV"/>
<feature type="compositionally biased region" description="Basic and acidic residues" evidence="1">
    <location>
        <begin position="970"/>
        <end position="981"/>
    </location>
</feature>
<feature type="region of interest" description="Disordered" evidence="1">
    <location>
        <begin position="81"/>
        <end position="117"/>
    </location>
</feature>
<evidence type="ECO:0000256" key="1">
    <source>
        <dbReference type="SAM" id="MobiDB-lite"/>
    </source>
</evidence>
<dbReference type="InterPro" id="IPR011990">
    <property type="entry name" value="TPR-like_helical_dom_sf"/>
</dbReference>
<protein>
    <recommendedName>
        <fullName evidence="4">Pentacotripeptide-repeat region of PRORP domain-containing protein</fullName>
    </recommendedName>
</protein>
<feature type="compositionally biased region" description="Basic and acidic residues" evidence="1">
    <location>
        <begin position="1022"/>
        <end position="1035"/>
    </location>
</feature>
<feature type="region of interest" description="Disordered" evidence="1">
    <location>
        <begin position="943"/>
        <end position="984"/>
    </location>
</feature>
<evidence type="ECO:0000313" key="2">
    <source>
        <dbReference type="EMBL" id="KPI89967.1"/>
    </source>
</evidence>
<accession>A0A0N0P8V4</accession>
<dbReference type="Gene3D" id="1.25.40.10">
    <property type="entry name" value="Tetratricopeptide repeat domain"/>
    <property type="match status" value="1"/>
</dbReference>
<feature type="region of interest" description="Disordered" evidence="1">
    <location>
        <begin position="1012"/>
        <end position="1061"/>
    </location>
</feature>
<dbReference type="PANTHER" id="PTHR47930:SF2">
    <property type="entry name" value="PENTATRICOPEPTIDE REPEAT PROTEIN (AFU_ORTHOLOGUE AFUA_8G04250)"/>
    <property type="match status" value="1"/>
</dbReference>
<proteinExistence type="predicted"/>
<feature type="compositionally biased region" description="Low complexity" evidence="1">
    <location>
        <begin position="242"/>
        <end position="259"/>
    </location>
</feature>
<feature type="compositionally biased region" description="Low complexity" evidence="1">
    <location>
        <begin position="85"/>
        <end position="101"/>
    </location>
</feature>
<evidence type="ECO:0000313" key="3">
    <source>
        <dbReference type="Proteomes" id="UP000038009"/>
    </source>
</evidence>
<dbReference type="AlphaFoldDB" id="A0A0N0P8V4"/>
<dbReference type="Proteomes" id="UP000038009">
    <property type="component" value="Unassembled WGS sequence"/>
</dbReference>
<organism evidence="2 3">
    <name type="scientific">Leptomonas seymouri</name>
    <dbReference type="NCBI Taxonomy" id="5684"/>
    <lineage>
        <taxon>Eukaryota</taxon>
        <taxon>Discoba</taxon>
        <taxon>Euglenozoa</taxon>
        <taxon>Kinetoplastea</taxon>
        <taxon>Metakinetoplastina</taxon>
        <taxon>Trypanosomatida</taxon>
        <taxon>Trypanosomatidae</taxon>
        <taxon>Leishmaniinae</taxon>
        <taxon>Leptomonas</taxon>
    </lineage>
</organism>
<gene>
    <name evidence="2" type="ORF">ABL78_0935</name>
</gene>
<feature type="region of interest" description="Disordered" evidence="1">
    <location>
        <begin position="241"/>
        <end position="290"/>
    </location>
</feature>
<evidence type="ECO:0008006" key="4">
    <source>
        <dbReference type="Google" id="ProtNLM"/>
    </source>
</evidence>
<dbReference type="EMBL" id="LJSK01000013">
    <property type="protein sequence ID" value="KPI89967.1"/>
    <property type="molecule type" value="Genomic_DNA"/>
</dbReference>
<feature type="compositionally biased region" description="Polar residues" evidence="1">
    <location>
        <begin position="943"/>
        <end position="969"/>
    </location>
</feature>
<dbReference type="VEuPathDB" id="TriTrypDB:Lsey_0013_0320"/>
<comment type="caution">
    <text evidence="2">The sequence shown here is derived from an EMBL/GenBank/DDBJ whole genome shotgun (WGS) entry which is preliminary data.</text>
</comment>
<dbReference type="OrthoDB" id="185373at2759"/>
<feature type="compositionally biased region" description="Low complexity" evidence="1">
    <location>
        <begin position="1043"/>
        <end position="1059"/>
    </location>
</feature>
<dbReference type="PANTHER" id="PTHR47930">
    <property type="entry name" value="YALI0C12947P"/>
    <property type="match status" value="1"/>
</dbReference>
<name>A0A0N0P8V4_LEPSE</name>
<sequence length="1077" mass="115706">MPLRRRLRVLQRASAATSLPLAHSSLQYRGVLPTLTCPACSLSSHTASHRSTRLDPVSQCSTTFASTHTFRSWDPSRCDAVSQQADSASEAPSGGASSERAGGNRDQRNSSSALNAATPAISHPYSARAYRTRLQHSSFSSLRELVRAAYAPSPLNVLIDLLRLSAVPFFSSEVSASSSRAGVHRALERALDVQWVLHTTIAEARDTVLAAETIGDVASHTALQELLNQIEALTNAIDDCVQGAPDGAQPPAAGTQAATSLPLPEGEQQPQEGDRHSFVGENGAPSAVRSVEGASRSAWVLPTATHATLLRGALQLASIAGAHAHALSALDDLIALQERRQPAPSCHPVDAQGGDEETFSMDDALTLVDAAAQRDVEPLTAQDHLYAMHAYANERHRDFRTTLSLYHRFVQHVTAGRFAATPADFTDALVALAHSSRTTMDFAELRALLVESEAAAAVPVSVPLYTALIDAASRATEEPQRMSIALSLYRRLRDGALTPTPETYAALIACCASTREPTHAFAFYHEARQVCGIESFTPRVYTNLLLSYATAGYGADARKTLEVLVEAGAPLSRASFHAVLASAVTVREAQEVIELMTGRYHIAPTPHTYAYVVQAIAKTPAGLSTALHLFDVHEEALHALAQISAPVKGPANGEVGRHGSLKGKCGEFAVSTSVEGVALEPMLLEQYPLYVRALEHALMRLRVDPTLDPRLRAYLTPLIRVAQHRMNSFTGMQPQSPIHVPEKERLCIAVLAADVLANLDEWVVPFMTHYSVLVIPYSSLLMLQRGGGRPVEGTASKGPTGGLCDPALQEASGGTVHDALVESRRRRLTRFLKEHREVVHLVSLEEELKWSREVRRYGVGITDLFARAAAVSLHLARRSEESALAGSHDTGSVYARHCTASVVLVSANYQKCGKYVVALKQATNAAGSVGLQAALKRVSYHNPRTNPNWVPPSLSITQTRQSPRPQNSEDTQRTEELKTEPKNGVTAAAVAVDAEAAAELYRHLLDPAEASRHPVLSNDAGVRIDEEKRSDRPTSVHDTQTSDSLRGAGDGAAAAAAAAVEEEEEMDAALLSSLLND</sequence>